<keyword evidence="2 8" id="KW-0732">Signal</keyword>
<dbReference type="Gene3D" id="2.70.130.10">
    <property type="entry name" value="Mannose-6-phosphate receptor binding domain"/>
    <property type="match status" value="2"/>
</dbReference>
<dbReference type="PROSITE" id="PS51914">
    <property type="entry name" value="MRH"/>
    <property type="match status" value="2"/>
</dbReference>
<proteinExistence type="predicted"/>
<evidence type="ECO:0000313" key="10">
    <source>
        <dbReference type="EMBL" id="KAI6646583.1"/>
    </source>
</evidence>
<evidence type="ECO:0000313" key="11">
    <source>
        <dbReference type="Proteomes" id="UP001165289"/>
    </source>
</evidence>
<keyword evidence="3" id="KW-0256">Endoplasmic reticulum</keyword>
<organism evidence="10 11">
    <name type="scientific">Oopsacas minuta</name>
    <dbReference type="NCBI Taxonomy" id="111878"/>
    <lineage>
        <taxon>Eukaryota</taxon>
        <taxon>Metazoa</taxon>
        <taxon>Porifera</taxon>
        <taxon>Hexactinellida</taxon>
        <taxon>Hexasterophora</taxon>
        <taxon>Lyssacinosida</taxon>
        <taxon>Leucopsacidae</taxon>
        <taxon>Oopsacas</taxon>
    </lineage>
</organism>
<dbReference type="GO" id="GO:0005788">
    <property type="term" value="C:endoplasmic reticulum lumen"/>
    <property type="evidence" value="ECO:0007669"/>
    <property type="project" value="TreeGrafter"/>
</dbReference>
<gene>
    <name evidence="10" type="ORF">LOD99_12704</name>
</gene>
<evidence type="ECO:0000256" key="7">
    <source>
        <dbReference type="ARBA" id="ARBA00041661"/>
    </source>
</evidence>
<dbReference type="EMBL" id="JAKMXF010000354">
    <property type="protein sequence ID" value="KAI6646583.1"/>
    <property type="molecule type" value="Genomic_DNA"/>
</dbReference>
<reference evidence="10 11" key="1">
    <citation type="journal article" date="2023" name="BMC Biol.">
        <title>The compact genome of the sponge Oopsacas minuta (Hexactinellida) is lacking key metazoan core genes.</title>
        <authorList>
            <person name="Santini S."/>
            <person name="Schenkelaars Q."/>
            <person name="Jourda C."/>
            <person name="Duchesne M."/>
            <person name="Belahbib H."/>
            <person name="Rocher C."/>
            <person name="Selva M."/>
            <person name="Riesgo A."/>
            <person name="Vervoort M."/>
            <person name="Leys S.P."/>
            <person name="Kodjabachian L."/>
            <person name="Le Bivic A."/>
            <person name="Borchiellini C."/>
            <person name="Claverie J.M."/>
            <person name="Renard E."/>
        </authorList>
    </citation>
    <scope>NUCLEOTIDE SEQUENCE [LARGE SCALE GENOMIC DNA]</scope>
    <source>
        <strain evidence="10">SPO-2</strain>
    </source>
</reference>
<comment type="function">
    <text evidence="5">Probable lectin that binds selectively to improperly folded lumenal proteins. May function in endoplasmic reticulum quality control and endoplasmic reticulum-associated degradation (ERAD) of both non-glycosylated proteins and glycoproteins.</text>
</comment>
<evidence type="ECO:0000256" key="5">
    <source>
        <dbReference type="ARBA" id="ARBA00037585"/>
    </source>
</evidence>
<evidence type="ECO:0000256" key="2">
    <source>
        <dbReference type="ARBA" id="ARBA00022729"/>
    </source>
</evidence>
<dbReference type="InterPro" id="IPR009011">
    <property type="entry name" value="Man6P_isomerase_rcpt-bd_dom_sf"/>
</dbReference>
<dbReference type="PANTHER" id="PTHR15414:SF0">
    <property type="entry name" value="ENDOPLASMIC RETICULUM LECTIN 1"/>
    <property type="match status" value="1"/>
</dbReference>
<dbReference type="FunFam" id="2.70.130.10:FF:000001">
    <property type="entry name" value="Endoplasmic reticulum lectin 1"/>
    <property type="match status" value="1"/>
</dbReference>
<sequence>MVFEYACFLVLFLQPALTTIPFDPYEDKSLFSISWIHPNDVSDMVSLLSSRYERLEMRTSANEAYTCYIPLSPYTPEEEGLEQSREDSIYFSEILQPFFLTERCHYRVEGYWTYEICHNKHLSQYHKDETKGEKLGAVSSDYFLGYFDTPPDHFNIIPLPRISFNGLSLPYYEVLLGRGSSCDLLGGRAREASVKYICNPNGEHNEFLQIEEISTCFYSIIFGTSFLCRLDVFNTNQLISEEIQCIAEIETAGIGEPISATAVKQESIQYEGFSARKRPVEMEYSDGIPFKQTKRLKVDNMAERFLAGEICLQGGTSGWWKYEFCYKDYVRQFHEDKTTSQEIVLGIWDEKAHIKWFEENESSSKLVSQSTVLHYYIGGEMCQATGKARAVVVKMKCLLSGSMEQVALYLEEPRVCEYQLTVESNLFCDMIRNIGDYGLFQYKKKVEKEKEQF</sequence>
<comment type="subcellular location">
    <subcellularLocation>
        <location evidence="1">Endoplasmic reticulum</location>
    </subcellularLocation>
</comment>
<evidence type="ECO:0000256" key="1">
    <source>
        <dbReference type="ARBA" id="ARBA00004240"/>
    </source>
</evidence>
<feature type="chain" id="PRO_5043451245" description="Endoplasmic reticulum lectin 1" evidence="8">
    <location>
        <begin position="19"/>
        <end position="453"/>
    </location>
</feature>
<dbReference type="InterPro" id="IPR044865">
    <property type="entry name" value="MRH_dom"/>
</dbReference>
<feature type="domain" description="MRH" evidence="9">
    <location>
        <begin position="102"/>
        <end position="230"/>
    </location>
</feature>
<dbReference type="GO" id="GO:0030970">
    <property type="term" value="P:retrograde protein transport, ER to cytosol"/>
    <property type="evidence" value="ECO:0007669"/>
    <property type="project" value="TreeGrafter"/>
</dbReference>
<evidence type="ECO:0000256" key="3">
    <source>
        <dbReference type="ARBA" id="ARBA00022824"/>
    </source>
</evidence>
<feature type="signal peptide" evidence="8">
    <location>
        <begin position="1"/>
        <end position="18"/>
    </location>
</feature>
<dbReference type="AlphaFoldDB" id="A0AAV7JD27"/>
<accession>A0AAV7JD27</accession>
<dbReference type="PANTHER" id="PTHR15414">
    <property type="entry name" value="OS-9-RELATED"/>
    <property type="match status" value="1"/>
</dbReference>
<protein>
    <recommendedName>
        <fullName evidence="6">Endoplasmic reticulum lectin 1</fullName>
    </recommendedName>
    <alternativeName>
        <fullName evidence="7">ER lectin</fullName>
    </alternativeName>
</protein>
<keyword evidence="4" id="KW-1015">Disulfide bond</keyword>
<feature type="domain" description="MRH" evidence="9">
    <location>
        <begin position="309"/>
        <end position="430"/>
    </location>
</feature>
<keyword evidence="11" id="KW-1185">Reference proteome</keyword>
<dbReference type="InterPro" id="IPR045149">
    <property type="entry name" value="OS-9-like"/>
</dbReference>
<name>A0AAV7JD27_9METZ</name>
<dbReference type="Pfam" id="PF07915">
    <property type="entry name" value="PRKCSH"/>
    <property type="match status" value="2"/>
</dbReference>
<evidence type="ECO:0000256" key="4">
    <source>
        <dbReference type="ARBA" id="ARBA00023157"/>
    </source>
</evidence>
<comment type="caution">
    <text evidence="10">The sequence shown here is derived from an EMBL/GenBank/DDBJ whole genome shotgun (WGS) entry which is preliminary data.</text>
</comment>
<evidence type="ECO:0000256" key="6">
    <source>
        <dbReference type="ARBA" id="ARBA00041108"/>
    </source>
</evidence>
<dbReference type="SUPFAM" id="SSF50911">
    <property type="entry name" value="Mannose 6-phosphate receptor domain"/>
    <property type="match status" value="2"/>
</dbReference>
<dbReference type="Proteomes" id="UP001165289">
    <property type="component" value="Unassembled WGS sequence"/>
</dbReference>
<evidence type="ECO:0000259" key="9">
    <source>
        <dbReference type="PROSITE" id="PS51914"/>
    </source>
</evidence>
<dbReference type="GO" id="GO:0030968">
    <property type="term" value="P:endoplasmic reticulum unfolded protein response"/>
    <property type="evidence" value="ECO:0007669"/>
    <property type="project" value="InterPro"/>
</dbReference>
<evidence type="ECO:0000256" key="8">
    <source>
        <dbReference type="SAM" id="SignalP"/>
    </source>
</evidence>
<dbReference type="InterPro" id="IPR012913">
    <property type="entry name" value="OS9-like_dom"/>
</dbReference>